<dbReference type="InterPro" id="IPR013545">
    <property type="entry name" value="T2SS_protein-GspG_C"/>
</dbReference>
<name>A0A5C6FBX6_9BACT</name>
<evidence type="ECO:0000256" key="10">
    <source>
        <dbReference type="SAM" id="MobiDB-lite"/>
    </source>
</evidence>
<comment type="similarity">
    <text evidence="2">Belongs to the GSP G family.</text>
</comment>
<dbReference type="PANTHER" id="PTHR30093:SF45">
    <property type="entry name" value="TYPE II SECRETION SYSTEM CORE PROTEIN G"/>
    <property type="match status" value="1"/>
</dbReference>
<evidence type="ECO:0000259" key="12">
    <source>
        <dbReference type="Pfam" id="PF08334"/>
    </source>
</evidence>
<accession>A0A5C6FBX6</accession>
<dbReference type="InterPro" id="IPR010054">
    <property type="entry name" value="Type2_sec_GspG"/>
</dbReference>
<dbReference type="Pfam" id="PF07963">
    <property type="entry name" value="N_methyl"/>
    <property type="match status" value="1"/>
</dbReference>
<evidence type="ECO:0000256" key="5">
    <source>
        <dbReference type="ARBA" id="ARBA00022481"/>
    </source>
</evidence>
<dbReference type="Proteomes" id="UP000317977">
    <property type="component" value="Unassembled WGS sequence"/>
</dbReference>
<evidence type="ECO:0000313" key="14">
    <source>
        <dbReference type="Proteomes" id="UP000317977"/>
    </source>
</evidence>
<dbReference type="PRINTS" id="PR00813">
    <property type="entry name" value="BCTERIALGSPG"/>
</dbReference>
<proteinExistence type="inferred from homology"/>
<feature type="region of interest" description="Disordered" evidence="10">
    <location>
        <begin position="147"/>
        <end position="171"/>
    </location>
</feature>
<dbReference type="InterPro" id="IPR000983">
    <property type="entry name" value="Bac_GSPG_pilin"/>
</dbReference>
<dbReference type="InterPro" id="IPR045584">
    <property type="entry name" value="Pilin-like"/>
</dbReference>
<dbReference type="InterPro" id="IPR012902">
    <property type="entry name" value="N_methyl_site"/>
</dbReference>
<sequence>MFSKFGGDQSMTCQFGWSSNLKPCFVRPSSLHRRHLSRAGFSLVELIVVMVILGMLAGLVAVRTRGYLISSKQNAAKAEIANIVKAIETFYADQGRYPTTDEGLEILVQGTDSWPDGFLNKLPIDPWKNPYEYVSPGSTEPYEVVSLGADGREGGEGEHADFTSESLDGDA</sequence>
<dbReference type="EMBL" id="SJPX01000001">
    <property type="protein sequence ID" value="TWU58090.1"/>
    <property type="molecule type" value="Genomic_DNA"/>
</dbReference>
<evidence type="ECO:0000256" key="8">
    <source>
        <dbReference type="ARBA" id="ARBA00022989"/>
    </source>
</evidence>
<feature type="compositionally biased region" description="Basic and acidic residues" evidence="10">
    <location>
        <begin position="150"/>
        <end position="162"/>
    </location>
</feature>
<dbReference type="Gene3D" id="3.30.700.10">
    <property type="entry name" value="Glycoprotein, Type 4 Pilin"/>
    <property type="match status" value="1"/>
</dbReference>
<evidence type="ECO:0000256" key="3">
    <source>
        <dbReference type="ARBA" id="ARBA00020042"/>
    </source>
</evidence>
<evidence type="ECO:0000256" key="1">
    <source>
        <dbReference type="ARBA" id="ARBA00004377"/>
    </source>
</evidence>
<keyword evidence="5" id="KW-0488">Methylation</keyword>
<keyword evidence="9 11" id="KW-0472">Membrane</keyword>
<dbReference type="NCBIfam" id="TIGR02532">
    <property type="entry name" value="IV_pilin_GFxxxE"/>
    <property type="match status" value="1"/>
</dbReference>
<feature type="transmembrane region" description="Helical" evidence="11">
    <location>
        <begin position="39"/>
        <end position="62"/>
    </location>
</feature>
<keyword evidence="7 11" id="KW-0812">Transmembrane</keyword>
<dbReference type="PROSITE" id="PS00409">
    <property type="entry name" value="PROKAR_NTER_METHYL"/>
    <property type="match status" value="1"/>
</dbReference>
<keyword evidence="14" id="KW-1185">Reference proteome</keyword>
<dbReference type="RefSeq" id="WP_222436038.1">
    <property type="nucleotide sequence ID" value="NZ_SJPX01000001.1"/>
</dbReference>
<dbReference type="AlphaFoldDB" id="A0A5C6FBX6"/>
<dbReference type="SUPFAM" id="SSF54523">
    <property type="entry name" value="Pili subunits"/>
    <property type="match status" value="1"/>
</dbReference>
<evidence type="ECO:0000256" key="9">
    <source>
        <dbReference type="ARBA" id="ARBA00023136"/>
    </source>
</evidence>
<reference evidence="13 14" key="1">
    <citation type="submission" date="2019-02" db="EMBL/GenBank/DDBJ databases">
        <title>Deep-cultivation of Planctomycetes and their phenomic and genomic characterization uncovers novel biology.</title>
        <authorList>
            <person name="Wiegand S."/>
            <person name="Jogler M."/>
            <person name="Boedeker C."/>
            <person name="Pinto D."/>
            <person name="Vollmers J."/>
            <person name="Rivas-Marin E."/>
            <person name="Kohn T."/>
            <person name="Peeters S.H."/>
            <person name="Heuer A."/>
            <person name="Rast P."/>
            <person name="Oberbeckmann S."/>
            <person name="Bunk B."/>
            <person name="Jeske O."/>
            <person name="Meyerdierks A."/>
            <person name="Storesund J.E."/>
            <person name="Kallscheuer N."/>
            <person name="Luecker S."/>
            <person name="Lage O.M."/>
            <person name="Pohl T."/>
            <person name="Merkel B.J."/>
            <person name="Hornburger P."/>
            <person name="Mueller R.-W."/>
            <person name="Bruemmer F."/>
            <person name="Labrenz M."/>
            <person name="Spormann A.M."/>
            <person name="Op Den Camp H."/>
            <person name="Overmann J."/>
            <person name="Amann R."/>
            <person name="Jetten M.S.M."/>
            <person name="Mascher T."/>
            <person name="Medema M.H."/>
            <person name="Devos D.P."/>
            <person name="Kaster A.-K."/>
            <person name="Ovreas L."/>
            <person name="Rohde M."/>
            <person name="Galperin M.Y."/>
            <person name="Jogler C."/>
        </authorList>
    </citation>
    <scope>NUCLEOTIDE SEQUENCE [LARGE SCALE GENOMIC DNA]</scope>
    <source>
        <strain evidence="13 14">Poly59</strain>
    </source>
</reference>
<dbReference type="NCBIfam" id="TIGR01710">
    <property type="entry name" value="typeII_sec_gspG"/>
    <property type="match status" value="1"/>
</dbReference>
<evidence type="ECO:0000313" key="13">
    <source>
        <dbReference type="EMBL" id="TWU58090.1"/>
    </source>
</evidence>
<comment type="subcellular location">
    <subcellularLocation>
        <location evidence="1">Cell inner membrane</location>
        <topology evidence="1">Single-pass membrane protein</topology>
    </subcellularLocation>
</comment>
<dbReference type="GO" id="GO:0015627">
    <property type="term" value="C:type II protein secretion system complex"/>
    <property type="evidence" value="ECO:0007669"/>
    <property type="project" value="InterPro"/>
</dbReference>
<keyword evidence="4" id="KW-1003">Cell membrane</keyword>
<dbReference type="GO" id="GO:0005886">
    <property type="term" value="C:plasma membrane"/>
    <property type="evidence" value="ECO:0007669"/>
    <property type="project" value="UniProtKB-SubCell"/>
</dbReference>
<feature type="domain" description="Type II secretion system protein GspG C-terminal" evidence="12">
    <location>
        <begin position="70"/>
        <end position="164"/>
    </location>
</feature>
<keyword evidence="8 11" id="KW-1133">Transmembrane helix</keyword>
<evidence type="ECO:0000256" key="7">
    <source>
        <dbReference type="ARBA" id="ARBA00022692"/>
    </source>
</evidence>
<comment type="caution">
    <text evidence="13">The sequence shown here is derived from an EMBL/GenBank/DDBJ whole genome shotgun (WGS) entry which is preliminary data.</text>
</comment>
<dbReference type="GO" id="GO:0015628">
    <property type="term" value="P:protein secretion by the type II secretion system"/>
    <property type="evidence" value="ECO:0007669"/>
    <property type="project" value="InterPro"/>
</dbReference>
<protein>
    <recommendedName>
        <fullName evidence="3">Type II secretion system core protein G</fullName>
    </recommendedName>
</protein>
<organism evidence="13 14">
    <name type="scientific">Rubripirellula reticaptiva</name>
    <dbReference type="NCBI Taxonomy" id="2528013"/>
    <lineage>
        <taxon>Bacteria</taxon>
        <taxon>Pseudomonadati</taxon>
        <taxon>Planctomycetota</taxon>
        <taxon>Planctomycetia</taxon>
        <taxon>Pirellulales</taxon>
        <taxon>Pirellulaceae</taxon>
        <taxon>Rubripirellula</taxon>
    </lineage>
</organism>
<dbReference type="Pfam" id="PF08334">
    <property type="entry name" value="T2SSG"/>
    <property type="match status" value="1"/>
</dbReference>
<evidence type="ECO:0000256" key="11">
    <source>
        <dbReference type="SAM" id="Phobius"/>
    </source>
</evidence>
<gene>
    <name evidence="13" type="primary">xcpT_1</name>
    <name evidence="13" type="ORF">Poly59_09990</name>
</gene>
<evidence type="ECO:0000256" key="6">
    <source>
        <dbReference type="ARBA" id="ARBA00022519"/>
    </source>
</evidence>
<keyword evidence="6" id="KW-0997">Cell inner membrane</keyword>
<evidence type="ECO:0000256" key="2">
    <source>
        <dbReference type="ARBA" id="ARBA00009984"/>
    </source>
</evidence>
<evidence type="ECO:0000256" key="4">
    <source>
        <dbReference type="ARBA" id="ARBA00022475"/>
    </source>
</evidence>
<dbReference type="PANTHER" id="PTHR30093">
    <property type="entry name" value="GENERAL SECRETION PATHWAY PROTEIN G"/>
    <property type="match status" value="1"/>
</dbReference>